<evidence type="ECO:0000256" key="4">
    <source>
        <dbReference type="ARBA" id="ARBA00022679"/>
    </source>
</evidence>
<evidence type="ECO:0000256" key="2">
    <source>
        <dbReference type="ARBA" id="ARBA00022475"/>
    </source>
</evidence>
<dbReference type="EMBL" id="MYFO01000020">
    <property type="protein sequence ID" value="TFE86192.1"/>
    <property type="molecule type" value="Genomic_DNA"/>
</dbReference>
<proteinExistence type="predicted"/>
<dbReference type="Proteomes" id="UP000298246">
    <property type="component" value="Unassembled WGS sequence"/>
</dbReference>
<keyword evidence="2" id="KW-1003">Cell membrane</keyword>
<feature type="domain" description="HAMP" evidence="12">
    <location>
        <begin position="331"/>
        <end position="357"/>
    </location>
</feature>
<accession>A0A4Y8PY34</accession>
<dbReference type="PANTHER" id="PTHR34220">
    <property type="entry name" value="SENSOR HISTIDINE KINASE YPDA"/>
    <property type="match status" value="1"/>
</dbReference>
<keyword evidence="4" id="KW-0808">Transferase</keyword>
<dbReference type="InterPro" id="IPR003594">
    <property type="entry name" value="HATPase_dom"/>
</dbReference>
<keyword evidence="10" id="KW-0902">Two-component regulatory system</keyword>
<dbReference type="InterPro" id="IPR010559">
    <property type="entry name" value="Sig_transdc_His_kin_internal"/>
</dbReference>
<comment type="subcellular location">
    <subcellularLocation>
        <location evidence="1">Cell membrane</location>
        <topology evidence="1">Multi-pass membrane protein</topology>
    </subcellularLocation>
</comment>
<keyword evidence="6" id="KW-0547">Nucleotide-binding</keyword>
<dbReference type="RefSeq" id="WP_134754309.1">
    <property type="nucleotide sequence ID" value="NZ_MYFO02000005.1"/>
</dbReference>
<organism evidence="13 14">
    <name type="scientific">Paenibacillus athensensis</name>
    <dbReference type="NCBI Taxonomy" id="1967502"/>
    <lineage>
        <taxon>Bacteria</taxon>
        <taxon>Bacillati</taxon>
        <taxon>Bacillota</taxon>
        <taxon>Bacilli</taxon>
        <taxon>Bacillales</taxon>
        <taxon>Paenibacillaceae</taxon>
        <taxon>Paenibacillus</taxon>
    </lineage>
</organism>
<keyword evidence="3" id="KW-0597">Phosphoprotein</keyword>
<dbReference type="Pfam" id="PF02518">
    <property type="entry name" value="HATPase_c"/>
    <property type="match status" value="1"/>
</dbReference>
<dbReference type="AlphaFoldDB" id="A0A4Y8PY34"/>
<dbReference type="Gene3D" id="6.10.340.10">
    <property type="match status" value="1"/>
</dbReference>
<dbReference type="InterPro" id="IPR050640">
    <property type="entry name" value="Bact_2-comp_sensor_kinase"/>
</dbReference>
<dbReference type="InterPro" id="IPR036890">
    <property type="entry name" value="HATPase_C_sf"/>
</dbReference>
<evidence type="ECO:0000259" key="12">
    <source>
        <dbReference type="PROSITE" id="PS50885"/>
    </source>
</evidence>
<evidence type="ECO:0000256" key="7">
    <source>
        <dbReference type="ARBA" id="ARBA00022777"/>
    </source>
</evidence>
<comment type="caution">
    <text evidence="13">The sequence shown here is derived from an EMBL/GenBank/DDBJ whole genome shotgun (WGS) entry which is preliminary data.</text>
</comment>
<evidence type="ECO:0000256" key="1">
    <source>
        <dbReference type="ARBA" id="ARBA00004651"/>
    </source>
</evidence>
<keyword evidence="8" id="KW-0067">ATP-binding</keyword>
<evidence type="ECO:0000256" key="3">
    <source>
        <dbReference type="ARBA" id="ARBA00022553"/>
    </source>
</evidence>
<gene>
    <name evidence="13" type="ORF">B5M42_15215</name>
</gene>
<dbReference type="InterPro" id="IPR003660">
    <property type="entry name" value="HAMP_dom"/>
</dbReference>
<dbReference type="GO" id="GO:0005524">
    <property type="term" value="F:ATP binding"/>
    <property type="evidence" value="ECO:0007669"/>
    <property type="project" value="UniProtKB-KW"/>
</dbReference>
<dbReference type="GO" id="GO:0005886">
    <property type="term" value="C:plasma membrane"/>
    <property type="evidence" value="ECO:0007669"/>
    <property type="project" value="UniProtKB-SubCell"/>
</dbReference>
<dbReference type="GO" id="GO:0000155">
    <property type="term" value="F:phosphorelay sensor kinase activity"/>
    <property type="evidence" value="ECO:0007669"/>
    <property type="project" value="InterPro"/>
</dbReference>
<keyword evidence="11" id="KW-0472">Membrane</keyword>
<dbReference type="PANTHER" id="PTHR34220:SF11">
    <property type="entry name" value="SENSOR PROTEIN KINASE HPTS"/>
    <property type="match status" value="1"/>
</dbReference>
<dbReference type="Gene3D" id="3.30.565.10">
    <property type="entry name" value="Histidine kinase-like ATPase, C-terminal domain"/>
    <property type="match status" value="1"/>
</dbReference>
<evidence type="ECO:0000256" key="11">
    <source>
        <dbReference type="ARBA" id="ARBA00023136"/>
    </source>
</evidence>
<keyword evidence="7" id="KW-0418">Kinase</keyword>
<evidence type="ECO:0000256" key="5">
    <source>
        <dbReference type="ARBA" id="ARBA00022692"/>
    </source>
</evidence>
<dbReference type="SUPFAM" id="SSF55874">
    <property type="entry name" value="ATPase domain of HSP90 chaperone/DNA topoisomerase II/histidine kinase"/>
    <property type="match status" value="1"/>
</dbReference>
<dbReference type="Pfam" id="PF00672">
    <property type="entry name" value="HAMP"/>
    <property type="match status" value="1"/>
</dbReference>
<dbReference type="PROSITE" id="PS50885">
    <property type="entry name" value="HAMP"/>
    <property type="match status" value="1"/>
</dbReference>
<evidence type="ECO:0000256" key="9">
    <source>
        <dbReference type="ARBA" id="ARBA00022989"/>
    </source>
</evidence>
<keyword evidence="9" id="KW-1133">Transmembrane helix</keyword>
<dbReference type="CDD" id="cd06225">
    <property type="entry name" value="HAMP"/>
    <property type="match status" value="1"/>
</dbReference>
<protein>
    <recommendedName>
        <fullName evidence="12">HAMP domain-containing protein</fullName>
    </recommendedName>
</protein>
<evidence type="ECO:0000313" key="13">
    <source>
        <dbReference type="EMBL" id="TFE86192.1"/>
    </source>
</evidence>
<dbReference type="OrthoDB" id="9776552at2"/>
<sequence>MKRISIRLRLMLLMIGLTTLPVLTVTWIATGNTRASVEQETVNANYSRMLWADQYLGELIQQLDSLFYSLQINESLMTAVNQIDTPDIGTQFSTQNYIRGTLTSAFHANSRKIDELNLYVHPTTRMFSVSYSNSGSITSLQIAKGNWSRMLSGPIHLYFKQSGSAIYAYHSMNQFEDRRLLGGISAQINPKVWREIGSILKSEPSSSVYVLNDEGELLSGSTEPERSAALQAALREMAAGDDDIHYRKTEDQLMFLKTIGDGQLTLLKTIPLGTVAASARPTIRAGIVTGSLFALASILLSILFSLRISRPIVKLARLMKTTRVTQFQLQEVQSTDEIGLLESGYNSMMQRIKELIEVEYQQEIDLKNAQLQALQAQINPHFLNNTLHMIGGMALVKDAPEIYRITRVIGELLRYAISTDEELVPLERELQHTRNYLFIQEQRFLGRCTIEVKVQPEALAARLPRFTLQPLVENAFEHGLQRKEGKWRLTVSVSRVGDRALLWMCDDGVGMEAGRLQQLRLALRHTGFGRADTGPPGSRRSIGLQNVHARLRLHYGRRSGIRLFSSLGAGTAVAAVIPMTETKEEPHV</sequence>
<reference evidence="13 14" key="1">
    <citation type="submission" date="2017-03" db="EMBL/GenBank/DDBJ databases">
        <title>Isolation of Levoglucosan Utilizing Bacteria.</title>
        <authorList>
            <person name="Arya A.S."/>
        </authorList>
    </citation>
    <scope>NUCLEOTIDE SEQUENCE [LARGE SCALE GENOMIC DNA]</scope>
    <source>
        <strain evidence="13 14">MEC069</strain>
    </source>
</reference>
<evidence type="ECO:0000256" key="10">
    <source>
        <dbReference type="ARBA" id="ARBA00023012"/>
    </source>
</evidence>
<evidence type="ECO:0000256" key="8">
    <source>
        <dbReference type="ARBA" id="ARBA00022840"/>
    </source>
</evidence>
<dbReference type="Pfam" id="PF06580">
    <property type="entry name" value="His_kinase"/>
    <property type="match status" value="1"/>
</dbReference>
<evidence type="ECO:0000256" key="6">
    <source>
        <dbReference type="ARBA" id="ARBA00022741"/>
    </source>
</evidence>
<keyword evidence="14" id="KW-1185">Reference proteome</keyword>
<keyword evidence="5" id="KW-0812">Transmembrane</keyword>
<evidence type="ECO:0000313" key="14">
    <source>
        <dbReference type="Proteomes" id="UP000298246"/>
    </source>
</evidence>
<name>A0A4Y8PY34_9BACL</name>